<feature type="compositionally biased region" description="Basic and acidic residues" evidence="1">
    <location>
        <begin position="7"/>
        <end position="20"/>
    </location>
</feature>
<proteinExistence type="predicted"/>
<keyword evidence="5" id="KW-1185">Reference proteome</keyword>
<name>A0A2A8D7I4_9MICC</name>
<comment type="caution">
    <text evidence="4">The sequence shown here is derived from an EMBL/GenBank/DDBJ whole genome shotgun (WGS) entry which is preliminary data.</text>
</comment>
<evidence type="ECO:0000313" key="4">
    <source>
        <dbReference type="EMBL" id="PEN16916.1"/>
    </source>
</evidence>
<feature type="region of interest" description="Disordered" evidence="1">
    <location>
        <begin position="1"/>
        <end position="44"/>
    </location>
</feature>
<reference evidence="4" key="1">
    <citation type="submission" date="2017-10" db="EMBL/GenBank/DDBJ databases">
        <title>Kefir isolates.</title>
        <authorList>
            <person name="Kim Y."/>
            <person name="Blasche S."/>
        </authorList>
    </citation>
    <scope>NUCLEOTIDE SEQUENCE [LARGE SCALE GENOMIC DNA]</scope>
    <source>
        <strain evidence="4">OG2-2</strain>
    </source>
</reference>
<evidence type="ECO:0000259" key="3">
    <source>
        <dbReference type="Pfam" id="PF26572"/>
    </source>
</evidence>
<dbReference type="Proteomes" id="UP000219947">
    <property type="component" value="Unassembled WGS sequence"/>
</dbReference>
<dbReference type="Pfam" id="PF26035">
    <property type="entry name" value="DUF8010"/>
    <property type="match status" value="1"/>
</dbReference>
<sequence length="291" mass="31656">MIYRRKYVSERQNMTDDLHTPDAAPLPEPEPQEPPRSATTNTRRIDLKYNPHEGIDEPYFIFPNNQQGIAAAADLSTYISRARSLDTQAAIRLTARGSVLAVFACSLAPETMLDNTPTILGMRALNLAKPSTLDIVVDSAALLERLARIEESEMVLYLPPVTVHTEWAGKAAPLQGWEKLGTIDADEFRRASRDGLTAVEKALPENPGAAVLTTVRTRIWSSPMVLEHLPEFDRAPIPTGAAFALQVFGFLPETFTGELAIYAARTGSDGWVRIAAPGGHVLVRSGSGALA</sequence>
<feature type="domain" description="DUF8010" evidence="2">
    <location>
        <begin position="70"/>
        <end position="164"/>
    </location>
</feature>
<dbReference type="EMBL" id="PDEV01000001">
    <property type="protein sequence ID" value="PEN16916.1"/>
    <property type="molecule type" value="Genomic_DNA"/>
</dbReference>
<dbReference type="InterPro" id="IPR058498">
    <property type="entry name" value="DUF8185"/>
</dbReference>
<protein>
    <submittedName>
        <fullName evidence="4">Transcriptional regulator</fullName>
    </submittedName>
</protein>
<evidence type="ECO:0000256" key="1">
    <source>
        <dbReference type="SAM" id="MobiDB-lite"/>
    </source>
</evidence>
<feature type="domain" description="DUF8185" evidence="3">
    <location>
        <begin position="173"/>
        <end position="287"/>
    </location>
</feature>
<organism evidence="4 5">
    <name type="scientific">Rothia dentocariosa</name>
    <dbReference type="NCBI Taxonomy" id="2047"/>
    <lineage>
        <taxon>Bacteria</taxon>
        <taxon>Bacillati</taxon>
        <taxon>Actinomycetota</taxon>
        <taxon>Actinomycetes</taxon>
        <taxon>Micrococcales</taxon>
        <taxon>Micrococcaceae</taxon>
        <taxon>Rothia</taxon>
    </lineage>
</organism>
<gene>
    <name evidence="4" type="ORF">CRM92_02460</name>
</gene>
<dbReference type="Pfam" id="PF26572">
    <property type="entry name" value="DUF8185"/>
    <property type="match status" value="1"/>
</dbReference>
<feature type="compositionally biased region" description="Pro residues" evidence="1">
    <location>
        <begin position="24"/>
        <end position="34"/>
    </location>
</feature>
<evidence type="ECO:0000313" key="5">
    <source>
        <dbReference type="Proteomes" id="UP000219947"/>
    </source>
</evidence>
<accession>A0A2A8D7I4</accession>
<dbReference type="InterPro" id="IPR058323">
    <property type="entry name" value="DUF8010"/>
</dbReference>
<dbReference type="AlphaFoldDB" id="A0A2A8D7I4"/>
<dbReference type="RefSeq" id="WP_048779204.1">
    <property type="nucleotide sequence ID" value="NZ_JUWU01000038.1"/>
</dbReference>
<evidence type="ECO:0000259" key="2">
    <source>
        <dbReference type="Pfam" id="PF26035"/>
    </source>
</evidence>